<keyword evidence="1" id="KW-0472">Membrane</keyword>
<protein>
    <submittedName>
        <fullName evidence="2">Uncharacterized protein</fullName>
    </submittedName>
</protein>
<gene>
    <name evidence="2" type="ORF">SAMN02927923_00322</name>
</gene>
<evidence type="ECO:0000313" key="3">
    <source>
        <dbReference type="Proteomes" id="UP000199569"/>
    </source>
</evidence>
<organism evidence="2 3">
    <name type="scientific">Microvirga guangxiensis</name>
    <dbReference type="NCBI Taxonomy" id="549386"/>
    <lineage>
        <taxon>Bacteria</taxon>
        <taxon>Pseudomonadati</taxon>
        <taxon>Pseudomonadota</taxon>
        <taxon>Alphaproteobacteria</taxon>
        <taxon>Hyphomicrobiales</taxon>
        <taxon>Methylobacteriaceae</taxon>
        <taxon>Microvirga</taxon>
    </lineage>
</organism>
<name>A0A1G5BRL9_9HYPH</name>
<evidence type="ECO:0000256" key="1">
    <source>
        <dbReference type="SAM" id="Phobius"/>
    </source>
</evidence>
<keyword evidence="1" id="KW-1133">Transmembrane helix</keyword>
<accession>A0A1G5BRL9</accession>
<dbReference type="AlphaFoldDB" id="A0A1G5BRL9"/>
<dbReference type="Proteomes" id="UP000199569">
    <property type="component" value="Unassembled WGS sequence"/>
</dbReference>
<keyword evidence="1" id="KW-0812">Transmembrane</keyword>
<dbReference type="STRING" id="549386.SAMN02927923_00322"/>
<dbReference type="EMBL" id="FMVJ01000002">
    <property type="protein sequence ID" value="SCX92717.1"/>
    <property type="molecule type" value="Genomic_DNA"/>
</dbReference>
<reference evidence="2 3" key="1">
    <citation type="submission" date="2016-10" db="EMBL/GenBank/DDBJ databases">
        <authorList>
            <person name="de Groot N.N."/>
        </authorList>
    </citation>
    <scope>NUCLEOTIDE SEQUENCE [LARGE SCALE GENOMIC DNA]</scope>
    <source>
        <strain evidence="2 3">CGMCC 1.7666</strain>
    </source>
</reference>
<feature type="transmembrane region" description="Helical" evidence="1">
    <location>
        <begin position="28"/>
        <end position="50"/>
    </location>
</feature>
<dbReference type="RefSeq" id="WP_175493727.1">
    <property type="nucleotide sequence ID" value="NZ_FMVJ01000002.1"/>
</dbReference>
<evidence type="ECO:0000313" key="2">
    <source>
        <dbReference type="EMBL" id="SCX92717.1"/>
    </source>
</evidence>
<sequence length="65" mass="7416">MISWVVRLLLIAASVVTSWFVAKDAVNFGIIQMMVALLLLTLVVAIFAFWPSRWTIKLNRLPKSR</sequence>
<proteinExistence type="predicted"/>
<keyword evidence="3" id="KW-1185">Reference proteome</keyword>